<keyword evidence="2" id="KW-1185">Reference proteome</keyword>
<dbReference type="KEGG" id="mme:Marme_2983"/>
<protein>
    <submittedName>
        <fullName evidence="1">Uncharacterized protein</fullName>
    </submittedName>
</protein>
<dbReference type="PATRIC" id="fig|717774.3.peg.3072"/>
<evidence type="ECO:0000313" key="1">
    <source>
        <dbReference type="EMBL" id="ADZ92204.1"/>
    </source>
</evidence>
<dbReference type="Proteomes" id="UP000001062">
    <property type="component" value="Chromosome"/>
</dbReference>
<name>F2K1H4_MARM1</name>
<accession>F2K1H4</accession>
<organism evidence="1 2">
    <name type="scientific">Marinomonas mediterranea (strain ATCC 700492 / JCM 21426 / NBRC 103028 / MMB-1)</name>
    <dbReference type="NCBI Taxonomy" id="717774"/>
    <lineage>
        <taxon>Bacteria</taxon>
        <taxon>Pseudomonadati</taxon>
        <taxon>Pseudomonadota</taxon>
        <taxon>Gammaproteobacteria</taxon>
        <taxon>Oceanospirillales</taxon>
        <taxon>Oceanospirillaceae</taxon>
        <taxon>Marinomonas</taxon>
    </lineage>
</organism>
<dbReference type="AlphaFoldDB" id="F2K1H4"/>
<dbReference type="STRING" id="717774.Marme_2983"/>
<gene>
    <name evidence="1" type="ordered locus">Marme_2983</name>
</gene>
<evidence type="ECO:0000313" key="2">
    <source>
        <dbReference type="Proteomes" id="UP000001062"/>
    </source>
</evidence>
<dbReference type="HOGENOM" id="CLU_2093922_0_0_6"/>
<reference evidence="1 2" key="1">
    <citation type="journal article" date="2012" name="Stand. Genomic Sci.">
        <title>Complete genome sequence of the melanogenic marine bacterium Marinomonas mediterranea type strain (MMB-1(T)).</title>
        <authorList>
            <person name="Lucas-Elio P."/>
            <person name="Goodwin L."/>
            <person name="Woyke T."/>
            <person name="Pitluck S."/>
            <person name="Nolan M."/>
            <person name="Kyrpides N.C."/>
            <person name="Detter J.C."/>
            <person name="Copeland A."/>
            <person name="Teshima H."/>
            <person name="Bruce D."/>
            <person name="Detter C."/>
            <person name="Tapia R."/>
            <person name="Han S."/>
            <person name="Land M.L."/>
            <person name="Ivanova N."/>
            <person name="Mikhailova N."/>
            <person name="Johnston A.W."/>
            <person name="Sanchez-Amat A."/>
        </authorList>
    </citation>
    <scope>NUCLEOTIDE SEQUENCE [LARGE SCALE GENOMIC DNA]</scope>
    <source>
        <strain evidence="2">ATCC 700492 / JCM 21426 / NBRC 103028 / MMB-1</strain>
    </source>
</reference>
<dbReference type="EMBL" id="CP002583">
    <property type="protein sequence ID" value="ADZ92204.1"/>
    <property type="molecule type" value="Genomic_DNA"/>
</dbReference>
<sequence>MSYCCNRAFFDIKTSCMNAEKSTLQYNEEQCLPKDDELVQVLQHLFSSTDKDEWPNNSLFDMELREELYYSLRDAFSKAQEEKAMSRQQTMKDFIDKEAIGLFYEQKKAFIDSEFK</sequence>
<proteinExistence type="predicted"/>